<sequence>MLMLKSNFAAASCGLSTALMAVAVCLSGCSKSYDGPPRYPVSGTVTYQGAPVEDGAIVFFPLEMGGGPQIGLIIQGGAFEGEVTAGLKKVCIEGYRPGKTVLDDEGNSHEVLDYYIPGKYGEGSKLTHTVLAEPNEGLVFDLK</sequence>
<evidence type="ECO:0000256" key="1">
    <source>
        <dbReference type="SAM" id="SignalP"/>
    </source>
</evidence>
<comment type="caution">
    <text evidence="2">The sequence shown here is derived from an EMBL/GenBank/DDBJ whole genome shotgun (WGS) entry which is preliminary data.</text>
</comment>
<feature type="signal peptide" evidence="1">
    <location>
        <begin position="1"/>
        <end position="21"/>
    </location>
</feature>
<proteinExistence type="predicted"/>
<protein>
    <submittedName>
        <fullName evidence="2">Uncharacterized protein</fullName>
    </submittedName>
</protein>
<organism evidence="2 3">
    <name type="scientific">Blastopirellula marina</name>
    <dbReference type="NCBI Taxonomy" id="124"/>
    <lineage>
        <taxon>Bacteria</taxon>
        <taxon>Pseudomonadati</taxon>
        <taxon>Planctomycetota</taxon>
        <taxon>Planctomycetia</taxon>
        <taxon>Pirellulales</taxon>
        <taxon>Pirellulaceae</taxon>
        <taxon>Blastopirellula</taxon>
    </lineage>
</organism>
<dbReference type="Proteomes" id="UP000237819">
    <property type="component" value="Unassembled WGS sequence"/>
</dbReference>
<evidence type="ECO:0000313" key="3">
    <source>
        <dbReference type="Proteomes" id="UP000237819"/>
    </source>
</evidence>
<keyword evidence="1" id="KW-0732">Signal</keyword>
<name>A0A2S8GH00_9BACT</name>
<dbReference type="AlphaFoldDB" id="A0A2S8GH00"/>
<reference evidence="2 3" key="1">
    <citation type="submission" date="2018-02" db="EMBL/GenBank/DDBJ databases">
        <title>Comparative genomes isolates from brazilian mangrove.</title>
        <authorList>
            <person name="Araujo J.E."/>
            <person name="Taketani R.G."/>
            <person name="Silva M.C.P."/>
            <person name="Loureco M.V."/>
            <person name="Andreote F.D."/>
        </authorList>
    </citation>
    <scope>NUCLEOTIDE SEQUENCE [LARGE SCALE GENOMIC DNA]</scope>
    <source>
        <strain evidence="2 3">Nap-Phe MGV</strain>
    </source>
</reference>
<accession>A0A2S8GH00</accession>
<gene>
    <name evidence="2" type="ORF">C5Y93_24075</name>
</gene>
<feature type="chain" id="PRO_5015411540" evidence="1">
    <location>
        <begin position="22"/>
        <end position="143"/>
    </location>
</feature>
<dbReference type="EMBL" id="PUHZ01000023">
    <property type="protein sequence ID" value="PQO43713.1"/>
    <property type="molecule type" value="Genomic_DNA"/>
</dbReference>
<evidence type="ECO:0000313" key="2">
    <source>
        <dbReference type="EMBL" id="PQO43713.1"/>
    </source>
</evidence>